<dbReference type="Pfam" id="PF03547">
    <property type="entry name" value="Mem_trans"/>
    <property type="match status" value="1"/>
</dbReference>
<dbReference type="GO" id="GO:0055085">
    <property type="term" value="P:transmembrane transport"/>
    <property type="evidence" value="ECO:0007669"/>
    <property type="project" value="InterPro"/>
</dbReference>
<accession>A0A7G7YPJ4</accession>
<evidence type="ECO:0000256" key="3">
    <source>
        <dbReference type="ARBA" id="ARBA00022448"/>
    </source>
</evidence>
<evidence type="ECO:0000256" key="2">
    <source>
        <dbReference type="ARBA" id="ARBA00010145"/>
    </source>
</evidence>
<dbReference type="InterPro" id="IPR004776">
    <property type="entry name" value="Mem_transp_PIN-like"/>
</dbReference>
<dbReference type="AlphaFoldDB" id="A0A7G7YPJ4"/>
<dbReference type="PANTHER" id="PTHR36838">
    <property type="entry name" value="AUXIN EFFLUX CARRIER FAMILY PROTEIN"/>
    <property type="match status" value="1"/>
</dbReference>
<dbReference type="RefSeq" id="WP_185770165.1">
    <property type="nucleotide sequence ID" value="NZ_CP046883.1"/>
</dbReference>
<evidence type="ECO:0000256" key="7">
    <source>
        <dbReference type="ARBA" id="ARBA00023136"/>
    </source>
</evidence>
<organism evidence="8 9">
    <name type="scientific">Corynebacterium anserum</name>
    <dbReference type="NCBI Taxonomy" id="2684406"/>
    <lineage>
        <taxon>Bacteria</taxon>
        <taxon>Bacillati</taxon>
        <taxon>Actinomycetota</taxon>
        <taxon>Actinomycetes</taxon>
        <taxon>Mycobacteriales</taxon>
        <taxon>Corynebacteriaceae</taxon>
        <taxon>Corynebacterium</taxon>
    </lineage>
</organism>
<sequence>MLDVLTGFLVVIFVIALGFGVGRLRLLGPGSVYTLNMFVFWIALPMMLIHFLSDADLAQLFGVNFAVVAISTLGAGAVGYAGYRFIAGKSRSNSLVAMLASSYCNGTHLGIPLMAHLIGDPTVTLPVVMFQVGFYGPLSVMMLDLSSEKRASHGLIRELVLSILRNPLIIGAVTGIGLALLKQNTGFVLPKLLAEPIAMVSNATVAVALIAFGMSMAEVKVLQKGLSPVRSVFAASLVKTVVHPFIAWLLGAFVFGTSGSLLLAMVLIAALPTGQNVFTYAQRFGVNTVLARDTVVIATALSLPAMAIIVVLLG</sequence>
<evidence type="ECO:0000256" key="6">
    <source>
        <dbReference type="ARBA" id="ARBA00022989"/>
    </source>
</evidence>
<dbReference type="PANTHER" id="PTHR36838:SF3">
    <property type="entry name" value="TRANSPORTER AUXIN EFFLUX CARRIER EC FAMILY"/>
    <property type="match status" value="1"/>
</dbReference>
<keyword evidence="5" id="KW-0812">Transmembrane</keyword>
<dbReference type="Gene3D" id="1.20.1530.20">
    <property type="match status" value="1"/>
</dbReference>
<dbReference type="InterPro" id="IPR038770">
    <property type="entry name" value="Na+/solute_symporter_sf"/>
</dbReference>
<evidence type="ECO:0000313" key="8">
    <source>
        <dbReference type="EMBL" id="QNH96414.1"/>
    </source>
</evidence>
<keyword evidence="3" id="KW-0813">Transport</keyword>
<comment type="similarity">
    <text evidence="2">Belongs to the auxin efflux carrier (TC 2.A.69) family.</text>
</comment>
<evidence type="ECO:0000256" key="1">
    <source>
        <dbReference type="ARBA" id="ARBA00004651"/>
    </source>
</evidence>
<keyword evidence="6" id="KW-1133">Transmembrane helix</keyword>
<name>A0A7G7YPJ4_9CORY</name>
<gene>
    <name evidence="8" type="ORF">GP473_06880</name>
</gene>
<dbReference type="GO" id="GO:0005886">
    <property type="term" value="C:plasma membrane"/>
    <property type="evidence" value="ECO:0007669"/>
    <property type="project" value="UniProtKB-SubCell"/>
</dbReference>
<proteinExistence type="inferred from homology"/>
<keyword evidence="9" id="KW-1185">Reference proteome</keyword>
<keyword evidence="7" id="KW-0472">Membrane</keyword>
<reference evidence="8 9" key="1">
    <citation type="submission" date="2019-12" db="EMBL/GenBank/DDBJ databases">
        <title>Corynebacterium sp. nov., isolated from feces of the Anser Albifrons in China.</title>
        <authorList>
            <person name="Liu Q."/>
        </authorList>
    </citation>
    <scope>NUCLEOTIDE SEQUENCE [LARGE SCALE GENOMIC DNA]</scope>
    <source>
        <strain evidence="8 9">23H37-10</strain>
    </source>
</reference>
<dbReference type="EMBL" id="CP046883">
    <property type="protein sequence ID" value="QNH96414.1"/>
    <property type="molecule type" value="Genomic_DNA"/>
</dbReference>
<evidence type="ECO:0000256" key="4">
    <source>
        <dbReference type="ARBA" id="ARBA00022475"/>
    </source>
</evidence>
<dbReference type="Proteomes" id="UP000515275">
    <property type="component" value="Chromosome"/>
</dbReference>
<protein>
    <submittedName>
        <fullName evidence="8">AEC family transporter</fullName>
    </submittedName>
</protein>
<comment type="subcellular location">
    <subcellularLocation>
        <location evidence="1">Cell membrane</location>
        <topology evidence="1">Multi-pass membrane protein</topology>
    </subcellularLocation>
</comment>
<dbReference type="KEGG" id="cans:GP473_06880"/>
<evidence type="ECO:0000313" key="9">
    <source>
        <dbReference type="Proteomes" id="UP000515275"/>
    </source>
</evidence>
<evidence type="ECO:0000256" key="5">
    <source>
        <dbReference type="ARBA" id="ARBA00022692"/>
    </source>
</evidence>
<keyword evidence="4" id="KW-1003">Cell membrane</keyword>